<feature type="region of interest" description="Disordered" evidence="5">
    <location>
        <begin position="1"/>
        <end position="34"/>
    </location>
</feature>
<organism evidence="7 8">
    <name type="scientific">Kitasatospora kazusensis</name>
    <dbReference type="NCBI Taxonomy" id="407974"/>
    <lineage>
        <taxon>Bacteria</taxon>
        <taxon>Bacillati</taxon>
        <taxon>Actinomycetota</taxon>
        <taxon>Actinomycetes</taxon>
        <taxon>Kitasatosporales</taxon>
        <taxon>Streptomycetaceae</taxon>
        <taxon>Kitasatospora</taxon>
    </lineage>
</organism>
<feature type="transmembrane region" description="Helical" evidence="6">
    <location>
        <begin position="249"/>
        <end position="271"/>
    </location>
</feature>
<feature type="transmembrane region" description="Helical" evidence="6">
    <location>
        <begin position="313"/>
        <end position="331"/>
    </location>
</feature>
<feature type="region of interest" description="Disordered" evidence="5">
    <location>
        <begin position="441"/>
        <end position="591"/>
    </location>
</feature>
<name>A0ABN2Z6I1_9ACTN</name>
<feature type="compositionally biased region" description="Gly residues" evidence="5">
    <location>
        <begin position="526"/>
        <end position="540"/>
    </location>
</feature>
<keyword evidence="2 6" id="KW-0812">Transmembrane</keyword>
<evidence type="ECO:0000313" key="7">
    <source>
        <dbReference type="EMBL" id="GAA2137416.1"/>
    </source>
</evidence>
<comment type="subcellular location">
    <subcellularLocation>
        <location evidence="1">Membrane</location>
        <topology evidence="1">Multi-pass membrane protein</topology>
    </subcellularLocation>
</comment>
<dbReference type="PANTHER" id="PTHR39157">
    <property type="entry name" value="INTEGRAL MEMBRANE PROTEIN-RELATED"/>
    <property type="match status" value="1"/>
</dbReference>
<protein>
    <submittedName>
        <fullName evidence="7">DoxX family membrane protein</fullName>
    </submittedName>
</protein>
<feature type="compositionally biased region" description="Low complexity" evidence="5">
    <location>
        <begin position="463"/>
        <end position="474"/>
    </location>
</feature>
<dbReference type="RefSeq" id="WP_344462616.1">
    <property type="nucleotide sequence ID" value="NZ_BAAANT010000007.1"/>
</dbReference>
<feature type="compositionally biased region" description="Low complexity" evidence="5">
    <location>
        <begin position="511"/>
        <end position="525"/>
    </location>
</feature>
<keyword evidence="8" id="KW-1185">Reference proteome</keyword>
<feature type="compositionally biased region" description="Gly residues" evidence="5">
    <location>
        <begin position="553"/>
        <end position="562"/>
    </location>
</feature>
<evidence type="ECO:0000313" key="8">
    <source>
        <dbReference type="Proteomes" id="UP001422759"/>
    </source>
</evidence>
<evidence type="ECO:0000256" key="1">
    <source>
        <dbReference type="ARBA" id="ARBA00004141"/>
    </source>
</evidence>
<evidence type="ECO:0000256" key="2">
    <source>
        <dbReference type="ARBA" id="ARBA00022692"/>
    </source>
</evidence>
<evidence type="ECO:0000256" key="5">
    <source>
        <dbReference type="SAM" id="MobiDB-lite"/>
    </source>
</evidence>
<dbReference type="Proteomes" id="UP001422759">
    <property type="component" value="Unassembled WGS sequence"/>
</dbReference>
<feature type="compositionally biased region" description="Low complexity" evidence="5">
    <location>
        <begin position="541"/>
        <end position="552"/>
    </location>
</feature>
<evidence type="ECO:0000256" key="3">
    <source>
        <dbReference type="ARBA" id="ARBA00022989"/>
    </source>
</evidence>
<keyword evidence="3 6" id="KW-1133">Transmembrane helix</keyword>
<feature type="transmembrane region" description="Helical" evidence="6">
    <location>
        <begin position="368"/>
        <end position="386"/>
    </location>
</feature>
<accession>A0ABN2Z6I1</accession>
<evidence type="ECO:0000256" key="4">
    <source>
        <dbReference type="ARBA" id="ARBA00023136"/>
    </source>
</evidence>
<proteinExistence type="predicted"/>
<evidence type="ECO:0000256" key="6">
    <source>
        <dbReference type="SAM" id="Phobius"/>
    </source>
</evidence>
<comment type="caution">
    <text evidence="7">The sequence shown here is derived from an EMBL/GenBank/DDBJ whole genome shotgun (WGS) entry which is preliminary data.</text>
</comment>
<feature type="compositionally biased region" description="Pro residues" evidence="5">
    <location>
        <begin position="475"/>
        <end position="490"/>
    </location>
</feature>
<dbReference type="EMBL" id="BAAANT010000007">
    <property type="protein sequence ID" value="GAA2137416.1"/>
    <property type="molecule type" value="Genomic_DNA"/>
</dbReference>
<dbReference type="Pfam" id="PF07681">
    <property type="entry name" value="DoxX"/>
    <property type="match status" value="1"/>
</dbReference>
<feature type="transmembrane region" description="Helical" evidence="6">
    <location>
        <begin position="338"/>
        <end position="356"/>
    </location>
</feature>
<feature type="compositionally biased region" description="Low complexity" evidence="5">
    <location>
        <begin position="563"/>
        <end position="576"/>
    </location>
</feature>
<feature type="region of interest" description="Disordered" evidence="5">
    <location>
        <begin position="199"/>
        <end position="239"/>
    </location>
</feature>
<reference evidence="7 8" key="1">
    <citation type="journal article" date="2019" name="Int. J. Syst. Evol. Microbiol.">
        <title>The Global Catalogue of Microorganisms (GCM) 10K type strain sequencing project: providing services to taxonomists for standard genome sequencing and annotation.</title>
        <authorList>
            <consortium name="The Broad Institute Genomics Platform"/>
            <consortium name="The Broad Institute Genome Sequencing Center for Infectious Disease"/>
            <person name="Wu L."/>
            <person name="Ma J."/>
        </authorList>
    </citation>
    <scope>NUCLEOTIDE SEQUENCE [LARGE SCALE GENOMIC DNA]</scope>
    <source>
        <strain evidence="7 8">JCM 14560</strain>
    </source>
</reference>
<keyword evidence="4 6" id="KW-0472">Membrane</keyword>
<gene>
    <name evidence="7" type="ORF">GCM10009760_17900</name>
</gene>
<dbReference type="PANTHER" id="PTHR39157:SF1">
    <property type="entry name" value="DOXX FAMILY PROTEIN"/>
    <property type="match status" value="1"/>
</dbReference>
<dbReference type="InterPro" id="IPR032808">
    <property type="entry name" value="DoxX"/>
</dbReference>
<sequence length="591" mass="58555">MDTRTPRRPGQGGTAGIDSDPGLNTIKVPSDPAKLSSTQASFRIRLAAPVAPLIGAPAGAAFGDPYGMQGFAGRPLLTPQLVVDSTQLPALAGVGARPGMLPGALAGSAVLGATPPGSALAGSTPRRKARLTTVTWSGQAEPGDLAATQLLEAVRLNTVPAPAGAPGTSTRAGIGGGGGSGAAVAANAALAAQDTQQMPAYGQAVPRQPGSPEASRPAAKGWTPKGELPEVSGTAAGDSKHAWYPGRKVDLGLVLLPLRVVLGALSVYAGFSKLCDPVYFDGGDRGSMMRWLGSLHPWRVAQPLLDFAMAHPVGAGLGVAFTQVVVGVLSILGLWQRFAAAAVMTLSAALLFTVSWRTVPVYDTPDLIFLAAWSPLLIAGAPFGSLDGRIALEAWRRYGPGAPAAVRRRVLRRGSVVTAVVVGLTMLLGSMLGAAVRTGGRTHTGPVKSPSDFGSPLWPANGASPSTAPSTSPSPSAPASPSPSPSPSASPSPSSSSGKTAKPHSSKSDRGTSGSTSGTSSSSGGSDTGSGSGGHSGSSGSGSSAPKQPSSGGSPGLIGGVLGSAPLLGLPTPALGMDRDGGRPKGAAATI</sequence>
<feature type="transmembrane region" description="Helical" evidence="6">
    <location>
        <begin position="416"/>
        <end position="436"/>
    </location>
</feature>